<accession>A0ACB9G0G9</accession>
<reference evidence="1 2" key="2">
    <citation type="journal article" date="2022" name="Mol. Ecol. Resour.">
        <title>The genomes of chicory, endive, great burdock and yacon provide insights into Asteraceae paleo-polyploidization history and plant inulin production.</title>
        <authorList>
            <person name="Fan W."/>
            <person name="Wang S."/>
            <person name="Wang H."/>
            <person name="Wang A."/>
            <person name="Jiang F."/>
            <person name="Liu H."/>
            <person name="Zhao H."/>
            <person name="Xu D."/>
            <person name="Zhang Y."/>
        </authorList>
    </citation>
    <scope>NUCLEOTIDE SEQUENCE [LARGE SCALE GENOMIC DNA]</scope>
    <source>
        <strain evidence="2">cv. Yunnan</strain>
        <tissue evidence="1">Leaves</tissue>
    </source>
</reference>
<evidence type="ECO:0000313" key="2">
    <source>
        <dbReference type="Proteomes" id="UP001056120"/>
    </source>
</evidence>
<gene>
    <name evidence="1" type="ORF">L1987_46908</name>
</gene>
<comment type="caution">
    <text evidence="1">The sequence shown here is derived from an EMBL/GenBank/DDBJ whole genome shotgun (WGS) entry which is preliminary data.</text>
</comment>
<proteinExistence type="predicted"/>
<organism evidence="1 2">
    <name type="scientific">Smallanthus sonchifolius</name>
    <dbReference type="NCBI Taxonomy" id="185202"/>
    <lineage>
        <taxon>Eukaryota</taxon>
        <taxon>Viridiplantae</taxon>
        <taxon>Streptophyta</taxon>
        <taxon>Embryophyta</taxon>
        <taxon>Tracheophyta</taxon>
        <taxon>Spermatophyta</taxon>
        <taxon>Magnoliopsida</taxon>
        <taxon>eudicotyledons</taxon>
        <taxon>Gunneridae</taxon>
        <taxon>Pentapetalae</taxon>
        <taxon>asterids</taxon>
        <taxon>campanulids</taxon>
        <taxon>Asterales</taxon>
        <taxon>Asteraceae</taxon>
        <taxon>Asteroideae</taxon>
        <taxon>Heliantheae alliance</taxon>
        <taxon>Millerieae</taxon>
        <taxon>Smallanthus</taxon>
    </lineage>
</organism>
<evidence type="ECO:0000313" key="1">
    <source>
        <dbReference type="EMBL" id="KAI3777114.1"/>
    </source>
</evidence>
<reference evidence="2" key="1">
    <citation type="journal article" date="2022" name="Mol. Ecol. Resour.">
        <title>The genomes of chicory, endive, great burdock and yacon provide insights into Asteraceae palaeo-polyploidization history and plant inulin production.</title>
        <authorList>
            <person name="Fan W."/>
            <person name="Wang S."/>
            <person name="Wang H."/>
            <person name="Wang A."/>
            <person name="Jiang F."/>
            <person name="Liu H."/>
            <person name="Zhao H."/>
            <person name="Xu D."/>
            <person name="Zhang Y."/>
        </authorList>
    </citation>
    <scope>NUCLEOTIDE SEQUENCE [LARGE SCALE GENOMIC DNA]</scope>
    <source>
        <strain evidence="2">cv. Yunnan</strain>
    </source>
</reference>
<name>A0ACB9G0G9_9ASTR</name>
<dbReference type="EMBL" id="CM042032">
    <property type="protein sequence ID" value="KAI3777114.1"/>
    <property type="molecule type" value="Genomic_DNA"/>
</dbReference>
<keyword evidence="2" id="KW-1185">Reference proteome</keyword>
<dbReference type="Proteomes" id="UP001056120">
    <property type="component" value="Linkage Group LG15"/>
</dbReference>
<protein>
    <submittedName>
        <fullName evidence="1">Uncharacterized protein</fullName>
    </submittedName>
</protein>
<sequence length="381" mass="43992">MGAEVVELDLDNVGVWELCLLLLDKNIAARKFIKTVDDKRLDGTLCRRFLICISIAFIGFLKWISGCMEAYETKLKTEKKRPTQAFMFIDKTGDHDVICVSFRGTHPFSANDWCTDLDFSWFFLRGIGKVHMGFMKSLGLQKDTLWPKEIEEHMEDGEKHFAYYKIRQVLREKLEENENTRFIVTGHSLGGALAVLFPAILGFHKESKLLERLAGVYTFGQPRVGDDDFCRYMEDLLGVGRYFRFVYANDVIPRVPFDDSDLRFKHFGNCYYFNSFYKGQVTREEPNKNYFWPVSVGQVYLNAVFELVRSAVLPYAFGRNYKEGILLLGVRLVGLVFPGLSAHCPQDYVNLTRLGNPNIFHKKIINPEKDFSLNGQEYGNY</sequence>